<evidence type="ECO:0000313" key="1">
    <source>
        <dbReference type="EMBL" id="MBF0971172.1"/>
    </source>
</evidence>
<dbReference type="InterPro" id="IPR051806">
    <property type="entry name" value="HAD-like_SPP"/>
</dbReference>
<proteinExistence type="predicted"/>
<dbReference type="Gene3D" id="1.10.150.240">
    <property type="entry name" value="Putative phosphatase, domain 2"/>
    <property type="match status" value="1"/>
</dbReference>
<dbReference type="Pfam" id="PF00702">
    <property type="entry name" value="Hydrolase"/>
    <property type="match status" value="1"/>
</dbReference>
<dbReference type="Proteomes" id="UP000704068">
    <property type="component" value="Unassembled WGS sequence"/>
</dbReference>
<reference evidence="1" key="1">
    <citation type="submission" date="2020-04" db="EMBL/GenBank/DDBJ databases">
        <title>Deep metagenomics examines the oral microbiome during advanced dental caries in children, revealing novel taxa and co-occurrences with host molecules.</title>
        <authorList>
            <person name="Baker J.L."/>
            <person name="Morton J.T."/>
            <person name="Dinis M."/>
            <person name="Alvarez R."/>
            <person name="Tran N.C."/>
            <person name="Knight R."/>
            <person name="Edlund A."/>
        </authorList>
    </citation>
    <scope>NUCLEOTIDE SEQUENCE</scope>
    <source>
        <strain evidence="1">JCVI_34_bin.1</strain>
    </source>
</reference>
<dbReference type="AlphaFoldDB" id="A0A929WZX8"/>
<dbReference type="InterPro" id="IPR023214">
    <property type="entry name" value="HAD_sf"/>
</dbReference>
<dbReference type="PANTHER" id="PTHR43481:SF4">
    <property type="entry name" value="GLYCEROL-1-PHOSPHATE PHOSPHOHYDROLASE 1-RELATED"/>
    <property type="match status" value="1"/>
</dbReference>
<accession>A0A929WZX8</accession>
<dbReference type="Gene3D" id="3.40.50.1000">
    <property type="entry name" value="HAD superfamily/HAD-like"/>
    <property type="match status" value="1"/>
</dbReference>
<dbReference type="InterPro" id="IPR036412">
    <property type="entry name" value="HAD-like_sf"/>
</dbReference>
<dbReference type="PANTHER" id="PTHR43481">
    <property type="entry name" value="FRUCTOSE-1-PHOSPHATE PHOSPHATASE"/>
    <property type="match status" value="1"/>
</dbReference>
<dbReference type="InterPro" id="IPR006439">
    <property type="entry name" value="HAD-SF_hydro_IA"/>
</dbReference>
<comment type="caution">
    <text evidence="1">The sequence shown here is derived from an EMBL/GenBank/DDBJ whole genome shotgun (WGS) entry which is preliminary data.</text>
</comment>
<dbReference type="SUPFAM" id="SSF56784">
    <property type="entry name" value="HAD-like"/>
    <property type="match status" value="1"/>
</dbReference>
<evidence type="ECO:0000313" key="2">
    <source>
        <dbReference type="Proteomes" id="UP000704068"/>
    </source>
</evidence>
<dbReference type="SFLD" id="SFLDS00003">
    <property type="entry name" value="Haloacid_Dehalogenase"/>
    <property type="match status" value="1"/>
</dbReference>
<dbReference type="GO" id="GO:0050308">
    <property type="term" value="F:sugar-phosphatase activity"/>
    <property type="evidence" value="ECO:0007669"/>
    <property type="project" value="TreeGrafter"/>
</dbReference>
<dbReference type="CDD" id="cd07505">
    <property type="entry name" value="HAD_BPGM-like"/>
    <property type="match status" value="1"/>
</dbReference>
<dbReference type="InterPro" id="IPR023198">
    <property type="entry name" value="PGP-like_dom2"/>
</dbReference>
<protein>
    <submittedName>
        <fullName evidence="1">HAD family hydrolase</fullName>
    </submittedName>
</protein>
<organism evidence="1 2">
    <name type="scientific">Alloprevotella tannerae</name>
    <dbReference type="NCBI Taxonomy" id="76122"/>
    <lineage>
        <taxon>Bacteria</taxon>
        <taxon>Pseudomonadati</taxon>
        <taxon>Bacteroidota</taxon>
        <taxon>Bacteroidia</taxon>
        <taxon>Bacteroidales</taxon>
        <taxon>Prevotellaceae</taxon>
        <taxon>Alloprevotella</taxon>
    </lineage>
</organism>
<dbReference type="SFLD" id="SFLDG01129">
    <property type="entry name" value="C1.5:_HAD__Beta-PGM__Phosphata"/>
    <property type="match status" value="1"/>
</dbReference>
<sequence>MLPVANRRRNYSLQLRKLVVLLLHIQDEYNMVTSLKTAALFDCDGVIVNTEPQYTVFWTTIGHEFLPSRANFAKEIKGNTLINIFNCYFSGNEALQAEIKARLKHFEAHMQFPYVEGVVPFIRALQQQGIPTACVTSSNEEKMASLYAALPDFQSLFTHIFTAEDTRRSKPAPDCYIAAANYFGLAPQACVVFEDSLSGLQAGRDSGAKVVGLSTENAPERIAPLCDVVIPDFNQFTYSFFSALLD</sequence>
<dbReference type="NCBIfam" id="TIGR01509">
    <property type="entry name" value="HAD-SF-IA-v3"/>
    <property type="match status" value="1"/>
</dbReference>
<gene>
    <name evidence="1" type="ORF">HXK21_09100</name>
</gene>
<keyword evidence="1" id="KW-0378">Hydrolase</keyword>
<name>A0A929WZX8_9BACT</name>
<dbReference type="EMBL" id="JABZGR010000046">
    <property type="protein sequence ID" value="MBF0971172.1"/>
    <property type="molecule type" value="Genomic_DNA"/>
</dbReference>